<dbReference type="InParanoid" id="M0D7P2"/>
<protein>
    <submittedName>
        <fullName evidence="2">Uncharacterized protein</fullName>
    </submittedName>
</protein>
<dbReference type="EMBL" id="AOIV01000021">
    <property type="protein sequence ID" value="ELZ31491.1"/>
    <property type="molecule type" value="Genomic_DNA"/>
</dbReference>
<organism evidence="2 3">
    <name type="scientific">Halogeometricum pallidum JCM 14848</name>
    <dbReference type="NCBI Taxonomy" id="1227487"/>
    <lineage>
        <taxon>Archaea</taxon>
        <taxon>Methanobacteriati</taxon>
        <taxon>Methanobacteriota</taxon>
        <taxon>Stenosarchaea group</taxon>
        <taxon>Halobacteria</taxon>
        <taxon>Halobacteriales</taxon>
        <taxon>Haloferacaceae</taxon>
        <taxon>Halogeometricum</taxon>
    </lineage>
</organism>
<evidence type="ECO:0000313" key="3">
    <source>
        <dbReference type="Proteomes" id="UP000011513"/>
    </source>
</evidence>
<gene>
    <name evidence="2" type="ORF">C474_09327</name>
</gene>
<feature type="region of interest" description="Disordered" evidence="1">
    <location>
        <begin position="150"/>
        <end position="170"/>
    </location>
</feature>
<proteinExistence type="predicted"/>
<dbReference type="AlphaFoldDB" id="M0D7P2"/>
<evidence type="ECO:0000313" key="2">
    <source>
        <dbReference type="EMBL" id="ELZ31491.1"/>
    </source>
</evidence>
<sequence>MFDGQGRPDYQSWNFNQIAGSVDYSSYLEGNSVSDADNYVEGGDVVVGHGPQNNYPGADAGYYGAADSTDHINEDADDSEKTTTVHLRYTIALYGINESEGSYMNYGSFGDKTRRELTRPEWDGSESTFKRYLDYTQSDDSQKNSALVMNDEDGLPDVTDATATNDDPANSAASNYYPALQAVAANHPAVTVVETSFDATVTNKTAQTDGVSGTSNTTMT</sequence>
<name>M0D7P2_HALPD</name>
<accession>M0D7P2</accession>
<keyword evidence="3" id="KW-1185">Reference proteome</keyword>
<dbReference type="RefSeq" id="WP_008386086.1">
    <property type="nucleotide sequence ID" value="NZ_AOIV01000021.1"/>
</dbReference>
<comment type="caution">
    <text evidence="2">The sequence shown here is derived from an EMBL/GenBank/DDBJ whole genome shotgun (WGS) entry which is preliminary data.</text>
</comment>
<dbReference type="Proteomes" id="UP000011513">
    <property type="component" value="Unassembled WGS sequence"/>
</dbReference>
<evidence type="ECO:0000256" key="1">
    <source>
        <dbReference type="SAM" id="MobiDB-lite"/>
    </source>
</evidence>
<feature type="compositionally biased region" description="Polar residues" evidence="1">
    <location>
        <begin position="161"/>
        <end position="170"/>
    </location>
</feature>
<reference evidence="2 3" key="1">
    <citation type="journal article" date="2014" name="PLoS Genet.">
        <title>Phylogenetically driven sequencing of extremely halophilic archaea reveals strategies for static and dynamic osmo-response.</title>
        <authorList>
            <person name="Becker E.A."/>
            <person name="Seitzer P.M."/>
            <person name="Tritt A."/>
            <person name="Larsen D."/>
            <person name="Krusor M."/>
            <person name="Yao A.I."/>
            <person name="Wu D."/>
            <person name="Madern D."/>
            <person name="Eisen J.A."/>
            <person name="Darling A.E."/>
            <person name="Facciotti M.T."/>
        </authorList>
    </citation>
    <scope>NUCLEOTIDE SEQUENCE [LARGE SCALE GENOMIC DNA]</scope>
    <source>
        <strain evidence="2 3">JCM 14848</strain>
    </source>
</reference>
<dbReference type="OrthoDB" id="289435at2157"/>